<protein>
    <recommendedName>
        <fullName evidence="2">DUF6535 domain-containing protein</fullName>
    </recommendedName>
</protein>
<evidence type="ECO:0000313" key="4">
    <source>
        <dbReference type="Proteomes" id="UP000054988"/>
    </source>
</evidence>
<dbReference type="Pfam" id="PF20153">
    <property type="entry name" value="DUF6535"/>
    <property type="match status" value="1"/>
</dbReference>
<evidence type="ECO:0000256" key="1">
    <source>
        <dbReference type="SAM" id="Phobius"/>
    </source>
</evidence>
<feature type="transmembrane region" description="Helical" evidence="1">
    <location>
        <begin position="100"/>
        <end position="120"/>
    </location>
</feature>
<feature type="domain" description="DUF6535" evidence="2">
    <location>
        <begin position="39"/>
        <end position="117"/>
    </location>
</feature>
<sequence length="121" mass="14061">MEQLHRQPRLQETPKKKQDLRFNSHGRSYYRQVVEYDVEMEKDIDTLLVFAGSFSAVVTALVIESRATHPNFHATRRLADTLSECLQSEPEASSIRINCFWFLSLIFSLTSALCGLLRWLR</sequence>
<evidence type="ECO:0000313" key="3">
    <source>
        <dbReference type="EMBL" id="KTB36079.1"/>
    </source>
</evidence>
<proteinExistence type="predicted"/>
<evidence type="ECO:0000259" key="2">
    <source>
        <dbReference type="Pfam" id="PF20153"/>
    </source>
</evidence>
<keyword evidence="1" id="KW-1133">Transmembrane helix</keyword>
<keyword evidence="1" id="KW-0472">Membrane</keyword>
<feature type="transmembrane region" description="Helical" evidence="1">
    <location>
        <begin position="46"/>
        <end position="63"/>
    </location>
</feature>
<dbReference type="InterPro" id="IPR045338">
    <property type="entry name" value="DUF6535"/>
</dbReference>
<reference evidence="3 4" key="1">
    <citation type="submission" date="2015-12" db="EMBL/GenBank/DDBJ databases">
        <title>Draft genome sequence of Moniliophthora roreri, the causal agent of frosty pod rot of cacao.</title>
        <authorList>
            <person name="Aime M.C."/>
            <person name="Diaz-Valderrama J.R."/>
            <person name="Kijpornyongpan T."/>
            <person name="Phillips-Mora W."/>
        </authorList>
    </citation>
    <scope>NUCLEOTIDE SEQUENCE [LARGE SCALE GENOMIC DNA]</scope>
    <source>
        <strain evidence="3 4">MCA 2952</strain>
    </source>
</reference>
<comment type="caution">
    <text evidence="3">The sequence shown here is derived from an EMBL/GenBank/DDBJ whole genome shotgun (WGS) entry which is preliminary data.</text>
</comment>
<keyword evidence="1" id="KW-0812">Transmembrane</keyword>
<name>A0A0W0FID5_MONRR</name>
<accession>A0A0W0FID5</accession>
<dbReference type="AlphaFoldDB" id="A0A0W0FID5"/>
<dbReference type="EMBL" id="LATX01001928">
    <property type="protein sequence ID" value="KTB36079.1"/>
    <property type="molecule type" value="Genomic_DNA"/>
</dbReference>
<gene>
    <name evidence="3" type="ORF">WG66_11342</name>
</gene>
<dbReference type="Proteomes" id="UP000054988">
    <property type="component" value="Unassembled WGS sequence"/>
</dbReference>
<organism evidence="3 4">
    <name type="scientific">Moniliophthora roreri</name>
    <name type="common">Frosty pod rot fungus</name>
    <name type="synonym">Monilia roreri</name>
    <dbReference type="NCBI Taxonomy" id="221103"/>
    <lineage>
        <taxon>Eukaryota</taxon>
        <taxon>Fungi</taxon>
        <taxon>Dikarya</taxon>
        <taxon>Basidiomycota</taxon>
        <taxon>Agaricomycotina</taxon>
        <taxon>Agaricomycetes</taxon>
        <taxon>Agaricomycetidae</taxon>
        <taxon>Agaricales</taxon>
        <taxon>Marasmiineae</taxon>
        <taxon>Marasmiaceae</taxon>
        <taxon>Moniliophthora</taxon>
    </lineage>
</organism>